<keyword evidence="3" id="KW-1185">Reference proteome</keyword>
<reference evidence="2 3" key="1">
    <citation type="submission" date="2016-09" db="EMBL/GenBank/DDBJ databases">
        <title>Rhizobium sp. nov., a novel species isolated from the rice rhizosphere.</title>
        <authorList>
            <person name="Zhao J."/>
            <person name="Zhang X."/>
        </authorList>
    </citation>
    <scope>NUCLEOTIDE SEQUENCE [LARGE SCALE GENOMIC DNA]</scope>
    <source>
        <strain evidence="2 3">1.7048</strain>
    </source>
</reference>
<dbReference type="AlphaFoldDB" id="A0A1Q9AUT1"/>
<sequence>MIESLKAALSLHGSQPTVLVMRSGAKGKTILQRRRRQPHSTSRKARPDAAEEIPNDDISNEA</sequence>
<organism evidence="2 3">
    <name type="scientific">Xaviernesmea oryzae</name>
    <dbReference type="NCBI Taxonomy" id="464029"/>
    <lineage>
        <taxon>Bacteria</taxon>
        <taxon>Pseudomonadati</taxon>
        <taxon>Pseudomonadota</taxon>
        <taxon>Alphaproteobacteria</taxon>
        <taxon>Hyphomicrobiales</taxon>
        <taxon>Rhizobiaceae</taxon>
        <taxon>Rhizobium/Agrobacterium group</taxon>
        <taxon>Xaviernesmea</taxon>
    </lineage>
</organism>
<accession>A0A1Q9AUT1</accession>
<feature type="region of interest" description="Disordered" evidence="1">
    <location>
        <begin position="21"/>
        <end position="62"/>
    </location>
</feature>
<evidence type="ECO:0000313" key="2">
    <source>
        <dbReference type="EMBL" id="OLP59202.1"/>
    </source>
</evidence>
<evidence type="ECO:0000256" key="1">
    <source>
        <dbReference type="SAM" id="MobiDB-lite"/>
    </source>
</evidence>
<dbReference type="Proteomes" id="UP000186364">
    <property type="component" value="Unassembled WGS sequence"/>
</dbReference>
<gene>
    <name evidence="2" type="ORF">BJF93_04700</name>
</gene>
<dbReference type="EMBL" id="MKIP01000053">
    <property type="protein sequence ID" value="OLP59202.1"/>
    <property type="molecule type" value="Genomic_DNA"/>
</dbReference>
<feature type="compositionally biased region" description="Acidic residues" evidence="1">
    <location>
        <begin position="50"/>
        <end position="62"/>
    </location>
</feature>
<protein>
    <submittedName>
        <fullName evidence="2">Uncharacterized protein</fullName>
    </submittedName>
</protein>
<evidence type="ECO:0000313" key="3">
    <source>
        <dbReference type="Proteomes" id="UP000186364"/>
    </source>
</evidence>
<comment type="caution">
    <text evidence="2">The sequence shown here is derived from an EMBL/GenBank/DDBJ whole genome shotgun (WGS) entry which is preliminary data.</text>
</comment>
<name>A0A1Q9AUT1_9HYPH</name>
<feature type="compositionally biased region" description="Basic residues" evidence="1">
    <location>
        <begin position="31"/>
        <end position="44"/>
    </location>
</feature>
<proteinExistence type="predicted"/>